<dbReference type="OMA" id="PANTHFP"/>
<feature type="transmembrane region" description="Helical" evidence="7">
    <location>
        <begin position="539"/>
        <end position="560"/>
    </location>
</feature>
<feature type="domain" description="Major facilitator superfamily (MFS) profile" evidence="8">
    <location>
        <begin position="61"/>
        <end position="600"/>
    </location>
</feature>
<feature type="transmembrane region" description="Helical" evidence="7">
    <location>
        <begin position="503"/>
        <end position="527"/>
    </location>
</feature>
<protein>
    <recommendedName>
        <fullName evidence="8">Major facilitator superfamily (MFS) profile domain-containing protein</fullName>
    </recommendedName>
</protein>
<feature type="transmembrane region" description="Helical" evidence="7">
    <location>
        <begin position="186"/>
        <end position="209"/>
    </location>
</feature>
<dbReference type="InParanoid" id="H3GN78"/>
<name>H3GN78_PHYRM</name>
<feature type="transmembrane region" description="Helical" evidence="7">
    <location>
        <begin position="128"/>
        <end position="147"/>
    </location>
</feature>
<dbReference type="Gene3D" id="1.20.1250.20">
    <property type="entry name" value="MFS general substrate transporter like domains"/>
    <property type="match status" value="1"/>
</dbReference>
<evidence type="ECO:0000259" key="8">
    <source>
        <dbReference type="PROSITE" id="PS50850"/>
    </source>
</evidence>
<feature type="region of interest" description="Disordered" evidence="6">
    <location>
        <begin position="736"/>
        <end position="755"/>
    </location>
</feature>
<dbReference type="VEuPathDB" id="FungiDB:KRP23_182"/>
<evidence type="ECO:0000256" key="6">
    <source>
        <dbReference type="SAM" id="MobiDB-lite"/>
    </source>
</evidence>
<dbReference type="GO" id="GO:0022857">
    <property type="term" value="F:transmembrane transporter activity"/>
    <property type="evidence" value="ECO:0007669"/>
    <property type="project" value="InterPro"/>
</dbReference>
<feature type="compositionally biased region" description="Low complexity" evidence="6">
    <location>
        <begin position="831"/>
        <end position="847"/>
    </location>
</feature>
<feature type="transmembrane region" description="Helical" evidence="7">
    <location>
        <begin position="477"/>
        <end position="497"/>
    </location>
</feature>
<dbReference type="STRING" id="164328.H3GN78"/>
<feature type="transmembrane region" description="Helical" evidence="7">
    <location>
        <begin position="410"/>
        <end position="433"/>
    </location>
</feature>
<reference evidence="10" key="1">
    <citation type="journal article" date="2006" name="Science">
        <title>Phytophthora genome sequences uncover evolutionary origins and mechanisms of pathogenesis.</title>
        <authorList>
            <person name="Tyler B.M."/>
            <person name="Tripathy S."/>
            <person name="Zhang X."/>
            <person name="Dehal P."/>
            <person name="Jiang R.H."/>
            <person name="Aerts A."/>
            <person name="Arredondo F.D."/>
            <person name="Baxter L."/>
            <person name="Bensasson D."/>
            <person name="Beynon J.L."/>
            <person name="Chapman J."/>
            <person name="Damasceno C.M."/>
            <person name="Dorrance A.E."/>
            <person name="Dou D."/>
            <person name="Dickerman A.W."/>
            <person name="Dubchak I.L."/>
            <person name="Garbelotto M."/>
            <person name="Gijzen M."/>
            <person name="Gordon S.G."/>
            <person name="Govers F."/>
            <person name="Grunwald N.J."/>
            <person name="Huang W."/>
            <person name="Ivors K.L."/>
            <person name="Jones R.W."/>
            <person name="Kamoun S."/>
            <person name="Krampis K."/>
            <person name="Lamour K.H."/>
            <person name="Lee M.K."/>
            <person name="McDonald W.H."/>
            <person name="Medina M."/>
            <person name="Meijer H.J."/>
            <person name="Nordberg E.K."/>
            <person name="Maclean D.J."/>
            <person name="Ospina-Giraldo M.D."/>
            <person name="Morris P.F."/>
            <person name="Phuntumart V."/>
            <person name="Putnam N.H."/>
            <person name="Rash S."/>
            <person name="Rose J.K."/>
            <person name="Sakihama Y."/>
            <person name="Salamov A.A."/>
            <person name="Savidor A."/>
            <person name="Scheuring C.F."/>
            <person name="Smith B.M."/>
            <person name="Sobral B.W."/>
            <person name="Terry A."/>
            <person name="Torto-Alalibo T.A."/>
            <person name="Win J."/>
            <person name="Xu Z."/>
            <person name="Zhang H."/>
            <person name="Grigoriev I.V."/>
            <person name="Rokhsar D.S."/>
            <person name="Boore J.L."/>
        </authorList>
    </citation>
    <scope>NUCLEOTIDE SEQUENCE [LARGE SCALE GENOMIC DNA]</scope>
    <source>
        <strain evidence="10">Pr102</strain>
    </source>
</reference>
<dbReference type="EMBL" id="DS566025">
    <property type="status" value="NOT_ANNOTATED_CDS"/>
    <property type="molecule type" value="Genomic_DNA"/>
</dbReference>
<feature type="region of interest" description="Disordered" evidence="6">
    <location>
        <begin position="331"/>
        <end position="352"/>
    </location>
</feature>
<feature type="region of interest" description="Disordered" evidence="6">
    <location>
        <begin position="623"/>
        <end position="678"/>
    </location>
</feature>
<dbReference type="SUPFAM" id="SSF103473">
    <property type="entry name" value="MFS general substrate transporter"/>
    <property type="match status" value="1"/>
</dbReference>
<accession>H3GN78</accession>
<feature type="compositionally biased region" description="Basic and acidic residues" evidence="6">
    <location>
        <begin position="651"/>
        <end position="668"/>
    </location>
</feature>
<keyword evidence="5 7" id="KW-0472">Membrane</keyword>
<keyword evidence="3 7" id="KW-0812">Transmembrane</keyword>
<dbReference type="VEuPathDB" id="FungiDB:KRP22_10297"/>
<evidence type="ECO:0000256" key="1">
    <source>
        <dbReference type="ARBA" id="ARBA00004141"/>
    </source>
</evidence>
<evidence type="ECO:0000256" key="2">
    <source>
        <dbReference type="ARBA" id="ARBA00022448"/>
    </source>
</evidence>
<feature type="compositionally biased region" description="Basic and acidic residues" evidence="6">
    <location>
        <begin position="740"/>
        <end position="750"/>
    </location>
</feature>
<dbReference type="InterPro" id="IPR036259">
    <property type="entry name" value="MFS_trans_sf"/>
</dbReference>
<dbReference type="VEuPathDB" id="FungiDB:KRP22_14319"/>
<proteinExistence type="predicted"/>
<dbReference type="HOGENOM" id="CLU_243627_0_0_1"/>
<dbReference type="EnsemblProtists" id="Phyra78036">
    <property type="protein sequence ID" value="Phyra78036"/>
    <property type="gene ID" value="Phyra78036"/>
</dbReference>
<dbReference type="PANTHER" id="PTHR23511:SF5">
    <property type="entry name" value="MAJOR FACILITATOR-TYPE TRANSPORTER HXNZ-RELATED"/>
    <property type="match status" value="1"/>
</dbReference>
<evidence type="ECO:0000313" key="10">
    <source>
        <dbReference type="Proteomes" id="UP000005238"/>
    </source>
</evidence>
<dbReference type="VEuPathDB" id="FungiDB:KRP23_12643"/>
<feature type="transmembrane region" description="Helical" evidence="7">
    <location>
        <begin position="576"/>
        <end position="595"/>
    </location>
</feature>
<feature type="transmembrane region" description="Helical" evidence="7">
    <location>
        <begin position="221"/>
        <end position="241"/>
    </location>
</feature>
<dbReference type="GO" id="GO:0016020">
    <property type="term" value="C:membrane"/>
    <property type="evidence" value="ECO:0000318"/>
    <property type="project" value="GO_Central"/>
</dbReference>
<dbReference type="InterPro" id="IPR020846">
    <property type="entry name" value="MFS_dom"/>
</dbReference>
<dbReference type="InterPro" id="IPR005828">
    <property type="entry name" value="MFS_sugar_transport-like"/>
</dbReference>
<dbReference type="Pfam" id="PF00083">
    <property type="entry name" value="Sugar_tr"/>
    <property type="match status" value="1"/>
</dbReference>
<evidence type="ECO:0000256" key="3">
    <source>
        <dbReference type="ARBA" id="ARBA00022692"/>
    </source>
</evidence>
<keyword evidence="4 7" id="KW-1133">Transmembrane helix</keyword>
<dbReference type="PANTHER" id="PTHR23511">
    <property type="entry name" value="SYNAPTIC VESICLE GLYCOPROTEIN 2"/>
    <property type="match status" value="1"/>
</dbReference>
<reference evidence="9" key="2">
    <citation type="submission" date="2015-06" db="UniProtKB">
        <authorList>
            <consortium name="EnsemblProtists"/>
        </authorList>
    </citation>
    <scope>IDENTIFICATION</scope>
    <source>
        <strain evidence="9">Pr102</strain>
    </source>
</reference>
<keyword evidence="10" id="KW-1185">Reference proteome</keyword>
<feature type="transmembrane region" description="Helical" evidence="7">
    <location>
        <begin position="153"/>
        <end position="174"/>
    </location>
</feature>
<evidence type="ECO:0000256" key="7">
    <source>
        <dbReference type="SAM" id="Phobius"/>
    </source>
</evidence>
<dbReference type="PROSITE" id="PS50850">
    <property type="entry name" value="MFS"/>
    <property type="match status" value="1"/>
</dbReference>
<sequence length="1784" mass="189581">MAEAGDLLVHVRQRLDALTHDDPSPLLLSSLQASPFVSRRRQSLLSSWLRCAGLTPFYVRLVLLLGTGWLLAMVGIFTFLYALPAAQEDIVLTSTAQVILLLGVYFLGGAAGCLSFGACADHFGRRPVLLSAMSFWLVVNALTAGAWNYASFVTLRLLAGAGIGGQLALLATMALEYAPTRTRGKLTVLTVSIAGLGVFGGVGYGQLAGAAMGEGGLGWRATYGVLSAFALLFVAVLYLALEESPKYLASVGRMEQALHVLEKIETAHGINRQARVTVPTSLYEPPSQRPQVSYEQYLESSSDSESDFDLELRQGARSGQDEELQREIRAHSTPSYNYAGPGAAKARSQSQRASARRVQSQHQFQVCTPSSGDPGTPSDTLAPTADVSFLRGLARRVAVLFSRPLAGRTALILLFWFVEFTCLSASIVTTLMMAGTFIKVNAIGTGFGVGDQLFWSAMTFPGLLLAAMMIETVGRRGTLAVFVFCGGAAMVVSGLLLEEDGEWSGLSLALGVMVLTTGGTIGAMIPFTGEQFPLLTRALGLSCAAGWGHLGMFAGVYLVLRRVMGDEAWSWHDERMMLAICGGVSIILIPIIFFMGPETCGRDIDASWFEDNKALQDRASGVLSVAPGGRPEQPATRFRGVSKASIGQGRKNLDKVAESSDGDDRGRPESPFSSGTLNGMTMAAPVIYSPNSAALATVHSPGNYSSSSCSSSSSSGFWPTHSVRHLSQKVKRAARAIARPSEDKHVDAKLRARSTSGAKRTRGGIVNIDDRCDTLPIDDLDQLETIVTEHEYRQHRLSVDRPEDSQPRRQSVLEMLEPVLLEWRRSLSSSLSGSARDLSSSSKASKVSKQEHSASMSTDMESAIDVRSSDTGRYTIDLDMFDTFTYISTPVLGGDNYSDREPSNLSSASSGECVKMASVLTSTLWFLSLAALVSQHDAFAADPWLHASPAFMQLRWPNASLLQLSLTEPALVNGTKTFFTTGAVTVLNVRNASQVDSASRATYEVLFLIGDPNLAFNTTVSPAALNTTGLAAALGTNLEVAVLDAAGVKNQSGPLWQVATVFQSSGVTCQSLSSAEVLTLYKSAPNFPAIRSTAAPTNASFLTFSVFFRNVNDPAKLAQSVVFQVRRGVAEFLGGAFNMSYVTASGPASVASDSTLQVNQTFFLRLPPTADTSMLGREAVANLLLFGDLTRLVAGDTAGTTRPAMLLDYIFASTELSAALASLPLAASASFAATLIPYVFRYMNVDTFPVGNPALPGAVADTTTLLAAVSEDALNALRRKKQRFQYDPDRYAAALPQDVTYPSSVTLSSMDLTGVFTTTVFWGNTLSQEFWLESAESTAAVSWNLFPSTSFFVDDSASSSLPAAPIVRLGNSSTPLWTLQGVTPERLDMALNFRSTDDNATLVKVEVAVRLHTSGDAASTVTSIARPASVSSSATSALNVVVRHQSRLLRNGATDKVSKLLLYLEFGIADVTEKSADGCAHCQQLLDWCTNESGCAALKTCVLSAVQSPVSQLVNATSTASETEDLYSLFSGCLTGPAAAPVDVNALMLFTSAIRCQLQRLCGMQSPSTSIVIPSGIKLVWGSGKGQHRVQPLSGAGTFPNPTSTPVNISVAIGTRVVCYVPLWNNATAASVKTTISRSCTFAKYLGTVTAVVNANTTGALSVDLYYDGLVGPMPTLTVVAGDAQTQAVGATITTVTTPTVRVRYVSASGPVPYAATTDPTPTETCAECKRLALDVCLRDAKCAAMADCVMQYQTSTTVTVATDSSTSSTSLADAILKLARVWM</sequence>
<feature type="compositionally biased region" description="Low complexity" evidence="6">
    <location>
        <begin position="343"/>
        <end position="352"/>
    </location>
</feature>
<evidence type="ECO:0000256" key="5">
    <source>
        <dbReference type="ARBA" id="ARBA00023136"/>
    </source>
</evidence>
<organism evidence="9 10">
    <name type="scientific">Phytophthora ramorum</name>
    <name type="common">Sudden oak death agent</name>
    <dbReference type="NCBI Taxonomy" id="164328"/>
    <lineage>
        <taxon>Eukaryota</taxon>
        <taxon>Sar</taxon>
        <taxon>Stramenopiles</taxon>
        <taxon>Oomycota</taxon>
        <taxon>Peronosporomycetes</taxon>
        <taxon>Peronosporales</taxon>
        <taxon>Peronosporaceae</taxon>
        <taxon>Phytophthora</taxon>
    </lineage>
</organism>
<feature type="region of interest" description="Disordered" evidence="6">
    <location>
        <begin position="831"/>
        <end position="864"/>
    </location>
</feature>
<dbReference type="eggNOG" id="KOG0255">
    <property type="taxonomic scope" value="Eukaryota"/>
</dbReference>
<dbReference type="Proteomes" id="UP000005238">
    <property type="component" value="Unassembled WGS sequence"/>
</dbReference>
<feature type="transmembrane region" description="Helical" evidence="7">
    <location>
        <begin position="95"/>
        <end position="116"/>
    </location>
</feature>
<keyword evidence="2" id="KW-0813">Transport</keyword>
<feature type="transmembrane region" description="Helical" evidence="7">
    <location>
        <begin position="57"/>
        <end position="83"/>
    </location>
</feature>
<evidence type="ECO:0000256" key="4">
    <source>
        <dbReference type="ARBA" id="ARBA00022989"/>
    </source>
</evidence>
<evidence type="ECO:0000313" key="9">
    <source>
        <dbReference type="EnsemblProtists" id="Phyra78036"/>
    </source>
</evidence>
<comment type="subcellular location">
    <subcellularLocation>
        <location evidence="1">Membrane</location>
        <topology evidence="1">Multi-pass membrane protein</topology>
    </subcellularLocation>
</comment>